<keyword evidence="5" id="KW-0496">Mitochondrion</keyword>
<dbReference type="PANTHER" id="PTHR43706:SF13">
    <property type="entry name" value="NADH DEHYDROGENASE-RELATED"/>
    <property type="match status" value="1"/>
</dbReference>
<dbReference type="InterPro" id="IPR023753">
    <property type="entry name" value="FAD/NAD-binding_dom"/>
</dbReference>
<comment type="catalytic activity">
    <reaction evidence="9">
        <text>a quinone + NADH + H(+) = a quinol + NAD(+)</text>
        <dbReference type="Rhea" id="RHEA:46160"/>
        <dbReference type="ChEBI" id="CHEBI:15378"/>
        <dbReference type="ChEBI" id="CHEBI:24646"/>
        <dbReference type="ChEBI" id="CHEBI:57540"/>
        <dbReference type="ChEBI" id="CHEBI:57945"/>
        <dbReference type="ChEBI" id="CHEBI:132124"/>
        <dbReference type="EC" id="1.6.5.9"/>
    </reaction>
</comment>
<evidence type="ECO:0000256" key="1">
    <source>
        <dbReference type="ARBA" id="ARBA00004637"/>
    </source>
</evidence>
<keyword evidence="15" id="KW-1185">Reference proteome</keyword>
<dbReference type="PRINTS" id="PR00368">
    <property type="entry name" value="FADPNR"/>
</dbReference>
<reference evidence="14 15" key="1">
    <citation type="journal article" date="2023" name="IScience">
        <title>Expanded male sex-determining region conserved during the evolution of homothallism in the green alga Volvox.</title>
        <authorList>
            <person name="Yamamoto K."/>
            <person name="Matsuzaki R."/>
            <person name="Mahakham W."/>
            <person name="Heman W."/>
            <person name="Sekimoto H."/>
            <person name="Kawachi M."/>
            <person name="Minakuchi Y."/>
            <person name="Toyoda A."/>
            <person name="Nozaki H."/>
        </authorList>
    </citation>
    <scope>NUCLEOTIDE SEQUENCE [LARGE SCALE GENOMIC DNA]</scope>
    <source>
        <strain evidence="14 15">NIES-4468</strain>
    </source>
</reference>
<evidence type="ECO:0000256" key="2">
    <source>
        <dbReference type="ARBA" id="ARBA00005272"/>
    </source>
</evidence>
<evidence type="ECO:0000256" key="8">
    <source>
        <dbReference type="ARBA" id="ARBA00023027"/>
    </source>
</evidence>
<comment type="subcellular location">
    <subcellularLocation>
        <location evidence="1">Mitochondrion inner membrane</location>
        <topology evidence="1">Peripheral membrane protein</topology>
    </subcellularLocation>
</comment>
<sequence length="556" mass="59826">MKALLASLPAITRQHRQFLPTIAASIRIVQREYASIPKAAPAAEDQLPLRTGRPRLVILGTGWAAARLAHDIDPKLYDITVVSPRNHMVFTPLLASTTVGTLEPRSVAVHMNDIQPALSSPSNSLFIAEAQAVDLASRTVTCRSADGVSFSVSYDKLAICTGSQGSTFGIPGVLEHAHFLRDVKQAESIRQRLIENLALAGIPGRALPDWQRLLHVVIVGGGPTGVEVAGELTDFISNELRALYPERARGMRVTLVEARELLGSFDASLREYAARKLIRRGVVLKKGVVHEVTERDVVLKDGTVLPYGLCIWSTGVGPTPFTLSLPFAKTAVGRIAVDKFMRVLASPSHHQRRDQEQLLQPPKPQQQKLSASGATANATSAVSAPSSSTGASPSPDSPAPAPALASMPGMLADESDTPSTSRLEPVPHVYALGDCCANPDNPLPALAQVAEQQGRYLARILNAAAKGPVYGETTVVQQLAPEFRYRHLGSMATVGGHSAVLELGDAQRKQLSLAGFLSWIAWRSAYLTRLGSIQKRLAVAFDWTVTMLFGRDLSRW</sequence>
<evidence type="ECO:0000313" key="14">
    <source>
        <dbReference type="EMBL" id="GLI68456.1"/>
    </source>
</evidence>
<proteinExistence type="inferred from homology"/>
<evidence type="ECO:0000259" key="12">
    <source>
        <dbReference type="Pfam" id="PF07992"/>
    </source>
</evidence>
<dbReference type="PANTHER" id="PTHR43706">
    <property type="entry name" value="NADH DEHYDROGENASE"/>
    <property type="match status" value="1"/>
</dbReference>
<feature type="domain" description="External alternative NADH-ubiquinone oxidoreductase-like C-terminal" evidence="13">
    <location>
        <begin position="487"/>
        <end position="552"/>
    </location>
</feature>
<dbReference type="Gene3D" id="3.50.50.100">
    <property type="match status" value="2"/>
</dbReference>
<keyword evidence="5" id="KW-0999">Mitochondrion inner membrane</keyword>
<dbReference type="InterPro" id="IPR054585">
    <property type="entry name" value="NDH2-like_C"/>
</dbReference>
<evidence type="ECO:0000256" key="11">
    <source>
        <dbReference type="SAM" id="MobiDB-lite"/>
    </source>
</evidence>
<accession>A0ABQ5SFM6</accession>
<keyword evidence="4" id="KW-0285">Flavoprotein</keyword>
<evidence type="ECO:0000256" key="10">
    <source>
        <dbReference type="ARBA" id="ARBA00049010"/>
    </source>
</evidence>
<evidence type="ECO:0000313" key="15">
    <source>
        <dbReference type="Proteomes" id="UP001165090"/>
    </source>
</evidence>
<dbReference type="InterPro" id="IPR036188">
    <property type="entry name" value="FAD/NAD-bd_sf"/>
</dbReference>
<dbReference type="EMBL" id="BSDZ01000079">
    <property type="protein sequence ID" value="GLI68456.1"/>
    <property type="molecule type" value="Genomic_DNA"/>
</dbReference>
<comment type="similarity">
    <text evidence="2">Belongs to the NADH dehydrogenase family.</text>
</comment>
<dbReference type="Pfam" id="PF07992">
    <property type="entry name" value="Pyr_redox_2"/>
    <property type="match status" value="1"/>
</dbReference>
<evidence type="ECO:0000256" key="3">
    <source>
        <dbReference type="ARBA" id="ARBA00012637"/>
    </source>
</evidence>
<dbReference type="Proteomes" id="UP001165090">
    <property type="component" value="Unassembled WGS sequence"/>
</dbReference>
<evidence type="ECO:0000256" key="9">
    <source>
        <dbReference type="ARBA" id="ARBA00047599"/>
    </source>
</evidence>
<keyword evidence="8" id="KW-0520">NAD</keyword>
<evidence type="ECO:0000259" key="13">
    <source>
        <dbReference type="Pfam" id="PF22366"/>
    </source>
</evidence>
<dbReference type="Pfam" id="PF22366">
    <property type="entry name" value="NDH2_C"/>
    <property type="match status" value="1"/>
</dbReference>
<comment type="caution">
    <text evidence="14">The sequence shown here is derived from an EMBL/GenBank/DDBJ whole genome shotgun (WGS) entry which is preliminary data.</text>
</comment>
<organism evidence="14 15">
    <name type="scientific">Volvox africanus</name>
    <dbReference type="NCBI Taxonomy" id="51714"/>
    <lineage>
        <taxon>Eukaryota</taxon>
        <taxon>Viridiplantae</taxon>
        <taxon>Chlorophyta</taxon>
        <taxon>core chlorophytes</taxon>
        <taxon>Chlorophyceae</taxon>
        <taxon>CS clade</taxon>
        <taxon>Chlamydomonadales</taxon>
        <taxon>Volvocaceae</taxon>
        <taxon>Volvox</taxon>
    </lineage>
</organism>
<dbReference type="SUPFAM" id="SSF51905">
    <property type="entry name" value="FAD/NAD(P)-binding domain"/>
    <property type="match status" value="2"/>
</dbReference>
<feature type="compositionally biased region" description="Low complexity" evidence="11">
    <location>
        <begin position="357"/>
        <end position="394"/>
    </location>
</feature>
<evidence type="ECO:0000256" key="5">
    <source>
        <dbReference type="ARBA" id="ARBA00022792"/>
    </source>
</evidence>
<name>A0ABQ5SFM6_9CHLO</name>
<evidence type="ECO:0000256" key="6">
    <source>
        <dbReference type="ARBA" id="ARBA00022827"/>
    </source>
</evidence>
<dbReference type="EC" id="1.6.5.9" evidence="3"/>
<evidence type="ECO:0000256" key="7">
    <source>
        <dbReference type="ARBA" id="ARBA00023002"/>
    </source>
</evidence>
<comment type="catalytic activity">
    <reaction evidence="10">
        <text>a ubiquinone + NADH + H(+) = a ubiquinol + NAD(+)</text>
        <dbReference type="Rhea" id="RHEA:23152"/>
        <dbReference type="Rhea" id="RHEA-COMP:9565"/>
        <dbReference type="Rhea" id="RHEA-COMP:9566"/>
        <dbReference type="ChEBI" id="CHEBI:15378"/>
        <dbReference type="ChEBI" id="CHEBI:16389"/>
        <dbReference type="ChEBI" id="CHEBI:17976"/>
        <dbReference type="ChEBI" id="CHEBI:57540"/>
        <dbReference type="ChEBI" id="CHEBI:57945"/>
    </reaction>
</comment>
<feature type="region of interest" description="Disordered" evidence="11">
    <location>
        <begin position="346"/>
        <end position="424"/>
    </location>
</feature>
<keyword evidence="5" id="KW-0472">Membrane</keyword>
<evidence type="ECO:0000256" key="4">
    <source>
        <dbReference type="ARBA" id="ARBA00022630"/>
    </source>
</evidence>
<protein>
    <recommendedName>
        <fullName evidence="3">NADH:ubiquinone reductase (non-electrogenic)</fullName>
        <ecNumber evidence="3">1.6.5.9</ecNumber>
    </recommendedName>
</protein>
<keyword evidence="6" id="KW-0274">FAD</keyword>
<feature type="domain" description="FAD/NAD(P)-binding" evidence="12">
    <location>
        <begin position="55"/>
        <end position="343"/>
    </location>
</feature>
<gene>
    <name evidence="14" type="ORF">VaNZ11_012878</name>
</gene>
<keyword evidence="7" id="KW-0560">Oxidoreductase</keyword>
<dbReference type="InterPro" id="IPR045024">
    <property type="entry name" value="NDH-2"/>
</dbReference>